<accession>A0A4V1KQ30</accession>
<dbReference type="Pfam" id="PF14322">
    <property type="entry name" value="SusD-like_3"/>
    <property type="match status" value="1"/>
</dbReference>
<evidence type="ECO:0000256" key="5">
    <source>
        <dbReference type="ARBA" id="ARBA00023237"/>
    </source>
</evidence>
<comment type="subcellular location">
    <subcellularLocation>
        <location evidence="1">Cell outer membrane</location>
    </subcellularLocation>
</comment>
<dbReference type="GO" id="GO:0009279">
    <property type="term" value="C:cell outer membrane"/>
    <property type="evidence" value="ECO:0007669"/>
    <property type="project" value="UniProtKB-SubCell"/>
</dbReference>
<keyword evidence="3 6" id="KW-0732">Signal</keyword>
<evidence type="ECO:0000259" key="8">
    <source>
        <dbReference type="Pfam" id="PF14322"/>
    </source>
</evidence>
<comment type="similarity">
    <text evidence="2">Belongs to the SusD family.</text>
</comment>
<name>A0A4V1KQ30_9FLAO</name>
<feature type="signal peptide" evidence="6">
    <location>
        <begin position="1"/>
        <end position="24"/>
    </location>
</feature>
<dbReference type="InterPro" id="IPR011990">
    <property type="entry name" value="TPR-like_helical_dom_sf"/>
</dbReference>
<dbReference type="PROSITE" id="PS51257">
    <property type="entry name" value="PROKAR_LIPOPROTEIN"/>
    <property type="match status" value="1"/>
</dbReference>
<dbReference type="Pfam" id="PF07980">
    <property type="entry name" value="SusD_RagB"/>
    <property type="match status" value="1"/>
</dbReference>
<dbReference type="RefSeq" id="WP_128766214.1">
    <property type="nucleotide sequence ID" value="NZ_JBHUOO010000015.1"/>
</dbReference>
<protein>
    <submittedName>
        <fullName evidence="9">Putative outer membrane starch-binding protein</fullName>
    </submittedName>
</protein>
<sequence>MKIRTIIKPFALSALIISALISCTDLEIEETDSIISKDTGDFTFSPLADPASSLSDLYNKIGGDFQGQDNIYALNEVTTDELLVPTRGTDWGDNGVWRQLHTHTWNSAHLFIKNAWNTLNQNIFRASEIIESNPSPAIIAEAKFLRAYNMFFVMDFYGSVPFREVDEGPKVNPRVLTRPEAYAFVLQDLTEALPDLPSTGPDLTKTVKATKEAAQFLMAKLYLNASVYSSSGEFDSADMDKVIAAVDAITASGFAIESEKSYFEIFEPTEDTETIFFLRSEVAPRIWNTLHYNQNAPDNTGGGWNGFSTLAEFYDKFEGDPNTNYEGDGQEERRGIVWDNTNANDLNLGIGYGFLIGQQYDSDGSMLKNRQGGPLSFTKEIPSLVGNTEVQGIRLIKYHPYDPIPDTGDDTSPFIESFRRHQVFFRYADAYLMKAEAMFRKGQTAEALTMVNTLRSSRDNTPALTSLDESSLLDERARELFIETWRRNDLVRFNQFTSPWALKEVSGDPNVNLFPIPETALLSNPNLVQNPGY</sequence>
<evidence type="ECO:0000313" key="9">
    <source>
        <dbReference type="EMBL" id="RXG19982.1"/>
    </source>
</evidence>
<gene>
    <name evidence="9" type="ORF">DSM02_2826</name>
</gene>
<feature type="chain" id="PRO_5020946822" evidence="6">
    <location>
        <begin position="25"/>
        <end position="533"/>
    </location>
</feature>
<dbReference type="OrthoDB" id="5694214at2"/>
<evidence type="ECO:0000256" key="4">
    <source>
        <dbReference type="ARBA" id="ARBA00023136"/>
    </source>
</evidence>
<organism evidence="9 10">
    <name type="scientific">Leeuwenhoekiella polynyae</name>
    <dbReference type="NCBI Taxonomy" id="1550906"/>
    <lineage>
        <taxon>Bacteria</taxon>
        <taxon>Pseudomonadati</taxon>
        <taxon>Bacteroidota</taxon>
        <taxon>Flavobacteriia</taxon>
        <taxon>Flavobacteriales</taxon>
        <taxon>Flavobacteriaceae</taxon>
        <taxon>Leeuwenhoekiella</taxon>
    </lineage>
</organism>
<proteinExistence type="inferred from homology"/>
<keyword evidence="10" id="KW-1185">Reference proteome</keyword>
<feature type="domain" description="SusD-like N-terminal" evidence="8">
    <location>
        <begin position="91"/>
        <end position="223"/>
    </location>
</feature>
<feature type="domain" description="RagB/SusD" evidence="7">
    <location>
        <begin position="273"/>
        <end position="533"/>
    </location>
</feature>
<dbReference type="Gene3D" id="1.25.40.390">
    <property type="match status" value="1"/>
</dbReference>
<dbReference type="Proteomes" id="UP000289859">
    <property type="component" value="Unassembled WGS sequence"/>
</dbReference>
<evidence type="ECO:0000256" key="2">
    <source>
        <dbReference type="ARBA" id="ARBA00006275"/>
    </source>
</evidence>
<dbReference type="InterPro" id="IPR012944">
    <property type="entry name" value="SusD_RagB_dom"/>
</dbReference>
<keyword evidence="4" id="KW-0472">Membrane</keyword>
<comment type="caution">
    <text evidence="9">The sequence shown here is derived from an EMBL/GenBank/DDBJ whole genome shotgun (WGS) entry which is preliminary data.</text>
</comment>
<dbReference type="AlphaFoldDB" id="A0A4V1KQ30"/>
<dbReference type="EMBL" id="QOVK01000014">
    <property type="protein sequence ID" value="RXG19982.1"/>
    <property type="molecule type" value="Genomic_DNA"/>
</dbReference>
<evidence type="ECO:0000256" key="3">
    <source>
        <dbReference type="ARBA" id="ARBA00022729"/>
    </source>
</evidence>
<evidence type="ECO:0000256" key="1">
    <source>
        <dbReference type="ARBA" id="ARBA00004442"/>
    </source>
</evidence>
<keyword evidence="5" id="KW-0998">Cell outer membrane</keyword>
<dbReference type="SUPFAM" id="SSF48452">
    <property type="entry name" value="TPR-like"/>
    <property type="match status" value="1"/>
</dbReference>
<evidence type="ECO:0000259" key="7">
    <source>
        <dbReference type="Pfam" id="PF07980"/>
    </source>
</evidence>
<reference evidence="9 10" key="1">
    <citation type="submission" date="2018-07" db="EMBL/GenBank/DDBJ databases">
        <title>Leeuwenhoekiella genomics.</title>
        <authorList>
            <person name="Tahon G."/>
            <person name="Willems A."/>
        </authorList>
    </citation>
    <scope>NUCLEOTIDE SEQUENCE [LARGE SCALE GENOMIC DNA]</scope>
    <source>
        <strain evidence="9 10">LMG 29608</strain>
    </source>
</reference>
<dbReference type="InterPro" id="IPR033985">
    <property type="entry name" value="SusD-like_N"/>
</dbReference>
<evidence type="ECO:0000313" key="10">
    <source>
        <dbReference type="Proteomes" id="UP000289859"/>
    </source>
</evidence>
<evidence type="ECO:0000256" key="6">
    <source>
        <dbReference type="SAM" id="SignalP"/>
    </source>
</evidence>